<name>A0A8J2UF52_9BACT</name>
<feature type="transmembrane region" description="Helical" evidence="1">
    <location>
        <begin position="277"/>
        <end position="295"/>
    </location>
</feature>
<evidence type="ECO:0008006" key="5">
    <source>
        <dbReference type="Google" id="ProtNLM"/>
    </source>
</evidence>
<feature type="transmembrane region" description="Helical" evidence="1">
    <location>
        <begin position="154"/>
        <end position="179"/>
    </location>
</feature>
<keyword evidence="1" id="KW-1133">Transmembrane helix</keyword>
<reference evidence="3" key="2">
    <citation type="submission" date="2020-09" db="EMBL/GenBank/DDBJ databases">
        <authorList>
            <person name="Sun Q."/>
            <person name="Zhou Y."/>
        </authorList>
    </citation>
    <scope>NUCLEOTIDE SEQUENCE</scope>
    <source>
        <strain evidence="3">CGMCC 1.15448</strain>
    </source>
</reference>
<dbReference type="Proteomes" id="UP000607559">
    <property type="component" value="Unassembled WGS sequence"/>
</dbReference>
<feature type="transmembrane region" description="Helical" evidence="1">
    <location>
        <begin position="130"/>
        <end position="148"/>
    </location>
</feature>
<reference evidence="3" key="1">
    <citation type="journal article" date="2014" name="Int. J. Syst. Evol. Microbiol.">
        <title>Complete genome sequence of Corynebacterium casei LMG S-19264T (=DSM 44701T), isolated from a smear-ripened cheese.</title>
        <authorList>
            <consortium name="US DOE Joint Genome Institute (JGI-PGF)"/>
            <person name="Walter F."/>
            <person name="Albersmeier A."/>
            <person name="Kalinowski J."/>
            <person name="Ruckert C."/>
        </authorList>
    </citation>
    <scope>NUCLEOTIDE SEQUENCE</scope>
    <source>
        <strain evidence="3">CGMCC 1.15448</strain>
    </source>
</reference>
<keyword evidence="2" id="KW-0732">Signal</keyword>
<feature type="signal peptide" evidence="2">
    <location>
        <begin position="1"/>
        <end position="21"/>
    </location>
</feature>
<accession>A0A8J2UF52</accession>
<evidence type="ECO:0000256" key="2">
    <source>
        <dbReference type="SAM" id="SignalP"/>
    </source>
</evidence>
<keyword evidence="1" id="KW-0472">Membrane</keyword>
<evidence type="ECO:0000313" key="4">
    <source>
        <dbReference type="Proteomes" id="UP000607559"/>
    </source>
</evidence>
<feature type="transmembrane region" description="Helical" evidence="1">
    <location>
        <begin position="307"/>
        <end position="328"/>
    </location>
</feature>
<dbReference type="RefSeq" id="WP_188933589.1">
    <property type="nucleotide sequence ID" value="NZ_BMJC01000003.1"/>
</dbReference>
<gene>
    <name evidence="3" type="ORF">GCM10011511_33090</name>
</gene>
<evidence type="ECO:0000256" key="1">
    <source>
        <dbReference type="SAM" id="Phobius"/>
    </source>
</evidence>
<dbReference type="EMBL" id="BMJC01000003">
    <property type="protein sequence ID" value="GGB06991.1"/>
    <property type="molecule type" value="Genomic_DNA"/>
</dbReference>
<organism evidence="3 4">
    <name type="scientific">Puia dinghuensis</name>
    <dbReference type="NCBI Taxonomy" id="1792502"/>
    <lineage>
        <taxon>Bacteria</taxon>
        <taxon>Pseudomonadati</taxon>
        <taxon>Bacteroidota</taxon>
        <taxon>Chitinophagia</taxon>
        <taxon>Chitinophagales</taxon>
        <taxon>Chitinophagaceae</taxon>
        <taxon>Puia</taxon>
    </lineage>
</organism>
<feature type="transmembrane region" description="Helical" evidence="1">
    <location>
        <begin position="191"/>
        <end position="211"/>
    </location>
</feature>
<feature type="transmembrane region" description="Helical" evidence="1">
    <location>
        <begin position="340"/>
        <end position="356"/>
    </location>
</feature>
<keyword evidence="4" id="KW-1185">Reference proteome</keyword>
<evidence type="ECO:0000313" key="3">
    <source>
        <dbReference type="EMBL" id="GGB06991.1"/>
    </source>
</evidence>
<feature type="transmembrane region" description="Helical" evidence="1">
    <location>
        <begin position="60"/>
        <end position="93"/>
    </location>
</feature>
<dbReference type="AlphaFoldDB" id="A0A8J2UF52"/>
<comment type="caution">
    <text evidence="3">The sequence shown here is derived from an EMBL/GenBank/DDBJ whole genome shotgun (WGS) entry which is preliminary data.</text>
</comment>
<keyword evidence="1" id="KW-0812">Transmembrane</keyword>
<feature type="chain" id="PRO_5035307135" description="Glycosyltransferase RgtA/B/C/D-like domain-containing protein" evidence="2">
    <location>
        <begin position="22"/>
        <end position="493"/>
    </location>
</feature>
<feature type="transmembrane region" description="Helical" evidence="1">
    <location>
        <begin position="253"/>
        <end position="270"/>
    </location>
</feature>
<sequence>MKPGRYTFPLLAAASVLLSLCYCPPFDVGISDKDIFTYAGWAVSKGLIPYKDFVDHKPPLIYFVHALGIMLGGPWALWVINAGLALLATFLLFNCCRRYKCPFPWLPPLLFNLMLRDDLISEGINMTREYTAFFYIFFFCVMMSQVRYRYFLLGLLSGLIFFMQQDQVLPLIPLFLYSFFTIDRVPVAKRLLYAIAGFSTIVAPPMLYFAAHHALGDFWQQAFLFNLKTYTTQEKSFGDHFRSIKRVLDDGNYEIPFMVSLILGITALIWQAQKKGLILATLAAMLLTMSPEFLGGRFNGHEKVMDYIYYFLPLSASISVLLFTVFAFGDRYIVDHQKARLPLVILLCTSLTYTAFQHGTHLPRRDKDVYVNTPERDYLRQHRPGNYQLFICQNEDLIGCYYEFSIFSPTRWIYQHFWAWYDTWDEDGRILRSIGDDLLAHHTMYIIMDQAKVATFRHQRDYDWWMSFMQAHYRQMDLPGRPHSQLWIWKDTN</sequence>
<protein>
    <recommendedName>
        <fullName evidence="5">Glycosyltransferase RgtA/B/C/D-like domain-containing protein</fullName>
    </recommendedName>
</protein>
<proteinExistence type="predicted"/>